<feature type="transmembrane region" description="Helical" evidence="8">
    <location>
        <begin position="100"/>
        <end position="120"/>
    </location>
</feature>
<dbReference type="PANTHER" id="PTHR31686">
    <property type="match status" value="1"/>
</dbReference>
<feature type="transmembrane region" description="Helical" evidence="8">
    <location>
        <begin position="67"/>
        <end position="88"/>
    </location>
</feature>
<keyword evidence="3" id="KW-0813">Transport</keyword>
<dbReference type="GO" id="GO:0005886">
    <property type="term" value="C:plasma membrane"/>
    <property type="evidence" value="ECO:0007669"/>
    <property type="project" value="UniProtKB-SubCell"/>
</dbReference>
<evidence type="ECO:0000256" key="2">
    <source>
        <dbReference type="ARBA" id="ARBA00008566"/>
    </source>
</evidence>
<comment type="caution">
    <text evidence="9">The sequence shown here is derived from an EMBL/GenBank/DDBJ whole genome shotgun (WGS) entry which is preliminary data.</text>
</comment>
<dbReference type="EMBL" id="SHMQ01000007">
    <property type="protein sequence ID" value="RZV39680.1"/>
    <property type="molecule type" value="Genomic_DNA"/>
</dbReference>
<evidence type="ECO:0000256" key="5">
    <source>
        <dbReference type="ARBA" id="ARBA00022692"/>
    </source>
</evidence>
<keyword evidence="4" id="KW-1003">Cell membrane</keyword>
<feature type="transmembrane region" description="Helical" evidence="8">
    <location>
        <begin position="274"/>
        <end position="301"/>
    </location>
</feature>
<dbReference type="Proteomes" id="UP000322454">
    <property type="component" value="Unassembled WGS sequence"/>
</dbReference>
<feature type="transmembrane region" description="Helical" evidence="8">
    <location>
        <begin position="313"/>
        <end position="333"/>
    </location>
</feature>
<evidence type="ECO:0000256" key="7">
    <source>
        <dbReference type="ARBA" id="ARBA00023136"/>
    </source>
</evidence>
<gene>
    <name evidence="9" type="ORF">EVJ48_04000</name>
</gene>
<feature type="transmembrane region" description="Helical" evidence="8">
    <location>
        <begin position="233"/>
        <end position="254"/>
    </location>
</feature>
<keyword evidence="5 8" id="KW-0812">Transmembrane</keyword>
<dbReference type="AlphaFoldDB" id="A0A520XET9"/>
<feature type="transmembrane region" description="Helical" evidence="8">
    <location>
        <begin position="339"/>
        <end position="358"/>
    </location>
</feature>
<sequence length="392" mass="43561">MKKDIKKNGSFVNNLRPLKQMNKPSDLIRQFTPNWFTMNMGTGILSLMLGAFPFYVPGLLMVAKTLWVINIFLFVIFSVLFIGRFVFYFKSAVKLFGHPIQSMFLGAIPMGLVTIINGFLNFAGPKMVNLAFYLWWIDVIISVIVGILVPFYMFTNHTHSIEDMTAVWLLPIVPAEVAASSGGFLAPHLAAAAARVVVVTGYALWAFSVPLAFGVLVILFLRLAWHKLPHKDMAVSTWLTLGPIGTGSLGLLLLGSDAPRAFIGTKLFIYAKTAAAFGPIGGLVIWGFGFWWLIIALLLTIRYVKEGMPFNMGWWGFTFPLGVYTAATIIFYRITGIEFFRITGAIFVIMLAGFWTLVTSRTLHGMWHGYLFKAPCLSTETGLPDESKECPV</sequence>
<keyword evidence="6 8" id="KW-1133">Transmembrane helix</keyword>
<evidence type="ECO:0000313" key="10">
    <source>
        <dbReference type="Proteomes" id="UP000322454"/>
    </source>
</evidence>
<evidence type="ECO:0000313" key="9">
    <source>
        <dbReference type="EMBL" id="RZV39680.1"/>
    </source>
</evidence>
<reference evidence="9 10" key="1">
    <citation type="submission" date="2019-01" db="EMBL/GenBank/DDBJ databases">
        <title>Insights into ecological role of a new deltaproteobacterial order Candidatus Sinidesulfobacterales (Sva0485) by metagenomics and metatranscriptomics.</title>
        <authorList>
            <person name="Tan S."/>
            <person name="Liu J."/>
            <person name="Fang Y."/>
            <person name="Hedlund B."/>
            <person name="Lian Z.-H."/>
            <person name="Huang L.-Y."/>
            <person name="Li J.-T."/>
            <person name="Huang L.-N."/>
            <person name="Li W.-J."/>
            <person name="Jiang H.-C."/>
            <person name="Dong H.-L."/>
            <person name="Shu W.-S."/>
        </authorList>
    </citation>
    <scope>NUCLEOTIDE SEQUENCE [LARGE SCALE GENOMIC DNA]</scope>
    <source>
        <strain evidence="9">AP4</strain>
    </source>
</reference>
<proteinExistence type="inferred from homology"/>
<dbReference type="PANTHER" id="PTHR31686:SF1">
    <property type="entry name" value="SULFITE EFFLUX PUMP SSU1"/>
    <property type="match status" value="1"/>
</dbReference>
<dbReference type="InterPro" id="IPR038665">
    <property type="entry name" value="Voltage-dep_anion_channel_sf"/>
</dbReference>
<evidence type="ECO:0000256" key="6">
    <source>
        <dbReference type="ARBA" id="ARBA00022989"/>
    </source>
</evidence>
<evidence type="ECO:0000256" key="8">
    <source>
        <dbReference type="SAM" id="Phobius"/>
    </source>
</evidence>
<dbReference type="InterPro" id="IPR004695">
    <property type="entry name" value="SLAC1/Mae1/Ssu1/TehA"/>
</dbReference>
<protein>
    <submittedName>
        <fullName evidence="9">C4-dicarboxylate ABC transporter</fullName>
    </submittedName>
</protein>
<feature type="transmembrane region" description="Helical" evidence="8">
    <location>
        <begin position="35"/>
        <end position="55"/>
    </location>
</feature>
<dbReference type="InterPro" id="IPR051629">
    <property type="entry name" value="Sulfite_efflux_TDT"/>
</dbReference>
<feature type="transmembrane region" description="Helical" evidence="8">
    <location>
        <begin position="202"/>
        <end position="221"/>
    </location>
</feature>
<feature type="transmembrane region" description="Helical" evidence="8">
    <location>
        <begin position="166"/>
        <end position="190"/>
    </location>
</feature>
<comment type="subcellular location">
    <subcellularLocation>
        <location evidence="1">Cell membrane</location>
        <topology evidence="1">Multi-pass membrane protein</topology>
    </subcellularLocation>
</comment>
<comment type="similarity">
    <text evidence="2">Belongs to the tellurite-resistance/dicarboxylate transporter (TDT) family.</text>
</comment>
<evidence type="ECO:0000256" key="4">
    <source>
        <dbReference type="ARBA" id="ARBA00022475"/>
    </source>
</evidence>
<evidence type="ECO:0000256" key="1">
    <source>
        <dbReference type="ARBA" id="ARBA00004651"/>
    </source>
</evidence>
<organism evidence="9 10">
    <name type="scientific">Candidatus Acidulodesulfobacterium acidiphilum</name>
    <dbReference type="NCBI Taxonomy" id="2597224"/>
    <lineage>
        <taxon>Bacteria</taxon>
        <taxon>Deltaproteobacteria</taxon>
        <taxon>Candidatus Acidulodesulfobacterales</taxon>
        <taxon>Candidatus Acidulodesulfobacterium</taxon>
    </lineage>
</organism>
<accession>A0A520XET9</accession>
<evidence type="ECO:0000256" key="3">
    <source>
        <dbReference type="ARBA" id="ARBA00022448"/>
    </source>
</evidence>
<dbReference type="Pfam" id="PF03595">
    <property type="entry name" value="SLAC1"/>
    <property type="match status" value="1"/>
</dbReference>
<dbReference type="GO" id="GO:0000319">
    <property type="term" value="F:sulfite transmembrane transporter activity"/>
    <property type="evidence" value="ECO:0007669"/>
    <property type="project" value="TreeGrafter"/>
</dbReference>
<dbReference type="CDD" id="cd09318">
    <property type="entry name" value="TDT_SSU1"/>
    <property type="match status" value="1"/>
</dbReference>
<dbReference type="Gene3D" id="1.50.10.150">
    <property type="entry name" value="Voltage-dependent anion channel"/>
    <property type="match status" value="1"/>
</dbReference>
<feature type="transmembrane region" description="Helical" evidence="8">
    <location>
        <begin position="132"/>
        <end position="154"/>
    </location>
</feature>
<keyword evidence="7 8" id="KW-0472">Membrane</keyword>
<name>A0A520XET9_9DELT</name>